<evidence type="ECO:0000313" key="2">
    <source>
        <dbReference type="EMBL" id="MDG4716750.1"/>
    </source>
</evidence>
<feature type="signal peptide" evidence="1">
    <location>
        <begin position="1"/>
        <end position="33"/>
    </location>
</feature>
<comment type="caution">
    <text evidence="2">The sequence shown here is derived from an EMBL/GenBank/DDBJ whole genome shotgun (WGS) entry which is preliminary data.</text>
</comment>
<dbReference type="SUPFAM" id="SSF49464">
    <property type="entry name" value="Carboxypeptidase regulatory domain-like"/>
    <property type="match status" value="1"/>
</dbReference>
<gene>
    <name evidence="2" type="ORF">P7122_12760</name>
</gene>
<evidence type="ECO:0000313" key="3">
    <source>
        <dbReference type="Proteomes" id="UP001529085"/>
    </source>
</evidence>
<feature type="chain" id="PRO_5045526175" evidence="1">
    <location>
        <begin position="34"/>
        <end position="138"/>
    </location>
</feature>
<reference evidence="2 3" key="1">
    <citation type="submission" date="2023-03" db="EMBL/GenBank/DDBJ databases">
        <title>Strain YYF002 represents a novel species in the genus Winogradskyella isolated from seawater.</title>
        <authorList>
            <person name="Fu Z.-Y."/>
        </authorList>
    </citation>
    <scope>NUCLEOTIDE SEQUENCE [LARGE SCALE GENOMIC DNA]</scope>
    <source>
        <strain evidence="2 3">YYF002</strain>
    </source>
</reference>
<dbReference type="EMBL" id="JARSBN010000007">
    <property type="protein sequence ID" value="MDG4716750.1"/>
    <property type="molecule type" value="Genomic_DNA"/>
</dbReference>
<organism evidence="2 3">
    <name type="scientific">Winogradskyella marincola</name>
    <dbReference type="NCBI Taxonomy" id="3037795"/>
    <lineage>
        <taxon>Bacteria</taxon>
        <taxon>Pseudomonadati</taxon>
        <taxon>Bacteroidota</taxon>
        <taxon>Flavobacteriia</taxon>
        <taxon>Flavobacteriales</taxon>
        <taxon>Flavobacteriaceae</taxon>
        <taxon>Winogradskyella</taxon>
    </lineage>
</organism>
<keyword evidence="3" id="KW-1185">Reference proteome</keyword>
<dbReference type="Proteomes" id="UP001529085">
    <property type="component" value="Unassembled WGS sequence"/>
</dbReference>
<name>A0ABT6G3Y0_9FLAO</name>
<evidence type="ECO:0000256" key="1">
    <source>
        <dbReference type="SAM" id="SignalP"/>
    </source>
</evidence>
<accession>A0ABT6G3Y0</accession>
<protein>
    <submittedName>
        <fullName evidence="2">Carboxypeptidase-like regulatory domain-containing protein</fullName>
    </submittedName>
</protein>
<dbReference type="InterPro" id="IPR008969">
    <property type="entry name" value="CarboxyPept-like_regulatory"/>
</dbReference>
<keyword evidence="1" id="KW-0732">Signal</keyword>
<proteinExistence type="predicted"/>
<dbReference type="Gene3D" id="2.60.40.1120">
    <property type="entry name" value="Carboxypeptidase-like, regulatory domain"/>
    <property type="match status" value="1"/>
</dbReference>
<dbReference type="Pfam" id="PF13715">
    <property type="entry name" value="CarbopepD_reg_2"/>
    <property type="match status" value="1"/>
</dbReference>
<dbReference type="RefSeq" id="WP_278006190.1">
    <property type="nucleotide sequence ID" value="NZ_JARSBN010000007.1"/>
</dbReference>
<sequence>MKTQTATQNKAFKTFGFALVLMMTLFSFNTTFAQTKEATQERTIKGLVSNEDGPLPGANITLDGTRVGAVTDDDGKFTFPKKLKTGDVLVFSYLGYETQKVSITDKTSFITLELTPDMVEMIGAVDTNKPYKSKRKKN</sequence>